<name>A0ABS1R0A4_9SPHI</name>
<reference evidence="1 2" key="1">
    <citation type="submission" date="2021-01" db="EMBL/GenBank/DDBJ databases">
        <title>C459-1 draft genome sequence.</title>
        <authorList>
            <person name="Zhang X.-F."/>
        </authorList>
    </citation>
    <scope>NUCLEOTIDE SEQUENCE [LARGE SCALE GENOMIC DNA]</scope>
    <source>
        <strain evidence="2">C459-1</strain>
    </source>
</reference>
<dbReference type="RefSeq" id="WP_202101874.1">
    <property type="nucleotide sequence ID" value="NZ_JAERTY010000002.1"/>
</dbReference>
<dbReference type="Proteomes" id="UP000625283">
    <property type="component" value="Unassembled WGS sequence"/>
</dbReference>
<dbReference type="PROSITE" id="PS51257">
    <property type="entry name" value="PROKAR_LIPOPROTEIN"/>
    <property type="match status" value="1"/>
</dbReference>
<gene>
    <name evidence="1" type="ORF">JKG61_04985</name>
</gene>
<dbReference type="CDD" id="cd12105">
    <property type="entry name" value="HmuY"/>
    <property type="match status" value="1"/>
</dbReference>
<evidence type="ECO:0000313" key="1">
    <source>
        <dbReference type="EMBL" id="MBL1408098.1"/>
    </source>
</evidence>
<comment type="caution">
    <text evidence="1">The sequence shown here is derived from an EMBL/GenBank/DDBJ whole genome shotgun (WGS) entry which is preliminary data.</text>
</comment>
<accession>A0ABS1R0A4</accession>
<evidence type="ECO:0000313" key="2">
    <source>
        <dbReference type="Proteomes" id="UP000625283"/>
    </source>
</evidence>
<dbReference type="EMBL" id="JAERTY010000002">
    <property type="protein sequence ID" value="MBL1408098.1"/>
    <property type="molecule type" value="Genomic_DNA"/>
</dbReference>
<organism evidence="1 2">
    <name type="scientific">Sphingobacterium faecale</name>
    <dbReference type="NCBI Taxonomy" id="2803775"/>
    <lineage>
        <taxon>Bacteria</taxon>
        <taxon>Pseudomonadati</taxon>
        <taxon>Bacteroidota</taxon>
        <taxon>Sphingobacteriia</taxon>
        <taxon>Sphingobacteriales</taxon>
        <taxon>Sphingobacteriaceae</taxon>
        <taxon>Sphingobacterium</taxon>
    </lineage>
</organism>
<sequence>MIKNYIFQKVSLCAAVVGLLFTACSKSETEPQEEEKSERVVSVKDLNGLDKGGVFFSLELNKEMGEESKEWDIKISGTTIGFGNGAVGQLVEGVLSNYSTAPAEGYSESGITGNNTYYVNTLYNAPQHAILMKPGVLILVKTSKGNYAKLEMVSYYKGNPNVTTADFADIPTRGEKWPKQHYTFNYVLQSNGTNKF</sequence>
<proteinExistence type="predicted"/>
<protein>
    <submittedName>
        <fullName evidence="1">HmuY family protein</fullName>
    </submittedName>
</protein>
<keyword evidence="2" id="KW-1185">Reference proteome</keyword>
<dbReference type="InterPro" id="IPR025921">
    <property type="entry name" value="HmuY"/>
</dbReference>